<dbReference type="GO" id="GO:0015631">
    <property type="term" value="F:tubulin binding"/>
    <property type="evidence" value="ECO:0007669"/>
    <property type="project" value="TreeGrafter"/>
</dbReference>
<evidence type="ECO:0000256" key="5">
    <source>
        <dbReference type="ARBA" id="ARBA00049274"/>
    </source>
</evidence>
<dbReference type="Proteomes" id="UP001295684">
    <property type="component" value="Unassembled WGS sequence"/>
</dbReference>
<accession>A0AAD1XFW4</accession>
<dbReference type="GO" id="GO:0005524">
    <property type="term" value="F:ATP binding"/>
    <property type="evidence" value="ECO:0007669"/>
    <property type="project" value="UniProtKB-KW"/>
</dbReference>
<feature type="region of interest" description="Disordered" evidence="6">
    <location>
        <begin position="903"/>
        <end position="932"/>
    </location>
</feature>
<evidence type="ECO:0000313" key="8">
    <source>
        <dbReference type="Proteomes" id="UP001295684"/>
    </source>
</evidence>
<evidence type="ECO:0000256" key="2">
    <source>
        <dbReference type="ARBA" id="ARBA00022741"/>
    </source>
</evidence>
<dbReference type="PANTHER" id="PTHR12241:SF145">
    <property type="entry name" value="TUBULIN POLYGLUTAMYLASE TTLL5"/>
    <property type="match status" value="1"/>
</dbReference>
<feature type="compositionally biased region" description="Polar residues" evidence="6">
    <location>
        <begin position="26"/>
        <end position="37"/>
    </location>
</feature>
<dbReference type="GO" id="GO:0036064">
    <property type="term" value="C:ciliary basal body"/>
    <property type="evidence" value="ECO:0007669"/>
    <property type="project" value="TreeGrafter"/>
</dbReference>
<comment type="caution">
    <text evidence="7">The sequence shown here is derived from an EMBL/GenBank/DDBJ whole genome shotgun (WGS) entry which is preliminary data.</text>
</comment>
<feature type="region of interest" description="Disordered" evidence="6">
    <location>
        <begin position="110"/>
        <end position="151"/>
    </location>
</feature>
<sequence>MEEAPTASSGMQPSKGSGGNYKNEYATISATSSTNENPALQRLNHLQKMEKKSWRGIRAECTGRPGTCTLLNKKRFFPVSELQKESDNQNKIFMAALSKLAELEAKKKKSGVASSASSSMSMTSPSNTTSASGSTKDGSYASKSGAKATSGSKSLQDYLSFKAIKEHQWVSGPPSTHLYTRGGNADYSELSYKLLKCEARCVRSTLETHGFVYTESHDWNLLWLASSGKPYLYDGLNEYQKINHYPSSYEITRKDKLCLNVLKMQEKFGKMNFYIIPDTFLLPDEFADFFAEFHQVKNNEGRKPLWIVKPNASCQGKGIYLIDDINDIDLDESCVISKYIPNPLLINGHKFDLRIYVLVTSWDPLRVYVYKEGLTRFATEEYTTASNKKSRFIHLTNYSLNKKNTNWKTNEECDRDDFGFKWSITALCKHLEQIGIDMNLLWSKVYDVIIKALLCGEHPILTAMKRNLSYRTNCFELLGFDIIFDSDLKPWLLEINLSPSLSYDSPLDFIIKTNLVADTLNLIGIHKFDRRRESMNKMRNRMKGMYKGKGGYTTKTGSSNLKGLFSDEGEEGIKFGTISKEMEKLINESDCDPEFKELMMKMARLKNRDLIKEIVAEYERRGNFVRIYPAPGCNEYEKYFQYQKTINKYVYKVLFDGELISKQDIDLKASYKLNYDVPKLSSYQQVREEAKFIKARSSVTASDASTADDSNKLPKIGKKSTENNKVVITGDDVLIEYVSRLIKKCYDETKIVPKDLECIESFISHYVWHDDDLPKSSIQKRLQNRLDEMISRRKKLLKTLCKKELVSGTYTGSEGSGTIQAMIDHKENQKSSLLENFNVSYLEEMLKSTTKSIAKDVVSTLINAERAGVLVNIAKREKSTNKTLWDGSSDKIDALKHTEAKTMTKLSDGKSPGIVKTTQPPQKIAKSQNKFS</sequence>
<keyword evidence="1" id="KW-0436">Ligase</keyword>
<proteinExistence type="predicted"/>
<keyword evidence="2" id="KW-0547">Nucleotide-binding</keyword>
<dbReference type="Pfam" id="PF03133">
    <property type="entry name" value="TTL"/>
    <property type="match status" value="1"/>
</dbReference>
<comment type="catalytic activity">
    <reaction evidence="5">
        <text>L-glutamyl-[protein] + L-glutamate + ATP = gamma-L-glutamyl-L-glutamyl-[protein] + ADP + phosphate + H(+)</text>
        <dbReference type="Rhea" id="RHEA:60144"/>
        <dbReference type="Rhea" id="RHEA-COMP:10208"/>
        <dbReference type="Rhea" id="RHEA-COMP:15517"/>
        <dbReference type="ChEBI" id="CHEBI:15378"/>
        <dbReference type="ChEBI" id="CHEBI:29973"/>
        <dbReference type="ChEBI" id="CHEBI:29985"/>
        <dbReference type="ChEBI" id="CHEBI:30616"/>
        <dbReference type="ChEBI" id="CHEBI:43474"/>
        <dbReference type="ChEBI" id="CHEBI:143622"/>
        <dbReference type="ChEBI" id="CHEBI:456216"/>
    </reaction>
    <physiologicalReaction direction="left-to-right" evidence="5">
        <dbReference type="Rhea" id="RHEA:60145"/>
    </physiologicalReaction>
</comment>
<feature type="region of interest" description="Disordered" evidence="6">
    <location>
        <begin position="1"/>
        <end position="37"/>
    </location>
</feature>
<dbReference type="InterPro" id="IPR004344">
    <property type="entry name" value="TTL/TTLL_fam"/>
</dbReference>
<organism evidence="7 8">
    <name type="scientific">Euplotes crassus</name>
    <dbReference type="NCBI Taxonomy" id="5936"/>
    <lineage>
        <taxon>Eukaryota</taxon>
        <taxon>Sar</taxon>
        <taxon>Alveolata</taxon>
        <taxon>Ciliophora</taxon>
        <taxon>Intramacronucleata</taxon>
        <taxon>Spirotrichea</taxon>
        <taxon>Hypotrichia</taxon>
        <taxon>Euplotida</taxon>
        <taxon>Euplotidae</taxon>
        <taxon>Moneuplotes</taxon>
    </lineage>
</organism>
<dbReference type="SUPFAM" id="SSF56059">
    <property type="entry name" value="Glutathione synthetase ATP-binding domain-like"/>
    <property type="match status" value="1"/>
</dbReference>
<keyword evidence="3" id="KW-0067">ATP-binding</keyword>
<gene>
    <name evidence="7" type="ORF">ECRASSUSDP1_LOCUS12207</name>
</gene>
<dbReference type="PROSITE" id="PS51221">
    <property type="entry name" value="TTL"/>
    <property type="match status" value="1"/>
</dbReference>
<evidence type="ECO:0000256" key="4">
    <source>
        <dbReference type="ARBA" id="ARBA00041448"/>
    </source>
</evidence>
<evidence type="ECO:0000256" key="3">
    <source>
        <dbReference type="ARBA" id="ARBA00022840"/>
    </source>
</evidence>
<feature type="compositionally biased region" description="Low complexity" evidence="6">
    <location>
        <begin position="111"/>
        <end position="151"/>
    </location>
</feature>
<keyword evidence="8" id="KW-1185">Reference proteome</keyword>
<protein>
    <recommendedName>
        <fullName evidence="4">Tubulin--tyrosine ligase-like protein 5</fullName>
    </recommendedName>
</protein>
<dbReference type="EMBL" id="CAMPGE010012101">
    <property type="protein sequence ID" value="CAI2370888.1"/>
    <property type="molecule type" value="Genomic_DNA"/>
</dbReference>
<evidence type="ECO:0000313" key="7">
    <source>
        <dbReference type="EMBL" id="CAI2370888.1"/>
    </source>
</evidence>
<dbReference type="GO" id="GO:0000226">
    <property type="term" value="P:microtubule cytoskeleton organization"/>
    <property type="evidence" value="ECO:0007669"/>
    <property type="project" value="TreeGrafter"/>
</dbReference>
<dbReference type="Gene3D" id="3.30.470.20">
    <property type="entry name" value="ATP-grasp fold, B domain"/>
    <property type="match status" value="1"/>
</dbReference>
<feature type="compositionally biased region" description="Polar residues" evidence="6">
    <location>
        <begin position="916"/>
        <end position="932"/>
    </location>
</feature>
<dbReference type="GO" id="GO:0070740">
    <property type="term" value="F:tubulin-glutamic acid ligase activity"/>
    <property type="evidence" value="ECO:0007669"/>
    <property type="project" value="TreeGrafter"/>
</dbReference>
<feature type="compositionally biased region" description="Polar residues" evidence="6">
    <location>
        <begin position="1"/>
        <end position="15"/>
    </location>
</feature>
<evidence type="ECO:0000256" key="6">
    <source>
        <dbReference type="SAM" id="MobiDB-lite"/>
    </source>
</evidence>
<dbReference type="AlphaFoldDB" id="A0AAD1XFW4"/>
<reference evidence="7" key="1">
    <citation type="submission" date="2023-07" db="EMBL/GenBank/DDBJ databases">
        <authorList>
            <consortium name="AG Swart"/>
            <person name="Singh M."/>
            <person name="Singh A."/>
            <person name="Seah K."/>
            <person name="Emmerich C."/>
        </authorList>
    </citation>
    <scope>NUCLEOTIDE SEQUENCE</scope>
    <source>
        <strain evidence="7">DP1</strain>
    </source>
</reference>
<evidence type="ECO:0000256" key="1">
    <source>
        <dbReference type="ARBA" id="ARBA00022598"/>
    </source>
</evidence>
<name>A0AAD1XFW4_EUPCR</name>
<dbReference type="PANTHER" id="PTHR12241">
    <property type="entry name" value="TUBULIN POLYGLUTAMYLASE"/>
    <property type="match status" value="1"/>
</dbReference>